<dbReference type="STRING" id="416944.SAMN05421548_14618"/>
<dbReference type="AlphaFoldDB" id="A0A1G7CL00"/>
<accession>A0A1G7CL00</accession>
<proteinExistence type="predicted"/>
<dbReference type="EMBL" id="FMYQ01000046">
    <property type="protein sequence ID" value="SDE40032.1"/>
    <property type="molecule type" value="Genomic_DNA"/>
</dbReference>
<organism evidence="2 3">
    <name type="scientific">Paraburkholderia lycopersici</name>
    <dbReference type="NCBI Taxonomy" id="416944"/>
    <lineage>
        <taxon>Bacteria</taxon>
        <taxon>Pseudomonadati</taxon>
        <taxon>Pseudomonadota</taxon>
        <taxon>Betaproteobacteria</taxon>
        <taxon>Burkholderiales</taxon>
        <taxon>Burkholderiaceae</taxon>
        <taxon>Paraburkholderia</taxon>
    </lineage>
</organism>
<dbReference type="RefSeq" id="WP_092006070.1">
    <property type="nucleotide sequence ID" value="NZ_FMYQ01000046.1"/>
</dbReference>
<name>A0A1G7CL00_9BURK</name>
<evidence type="ECO:0000313" key="3">
    <source>
        <dbReference type="Proteomes" id="UP000198908"/>
    </source>
</evidence>
<keyword evidence="3" id="KW-1185">Reference proteome</keyword>
<evidence type="ECO:0000313" key="2">
    <source>
        <dbReference type="EMBL" id="SDE40032.1"/>
    </source>
</evidence>
<feature type="region of interest" description="Disordered" evidence="1">
    <location>
        <begin position="91"/>
        <end position="113"/>
    </location>
</feature>
<reference evidence="3" key="1">
    <citation type="submission" date="2016-09" db="EMBL/GenBank/DDBJ databases">
        <authorList>
            <person name="Varghese N."/>
            <person name="Submissions S."/>
        </authorList>
    </citation>
    <scope>NUCLEOTIDE SEQUENCE [LARGE SCALE GENOMIC DNA]</scope>
    <source>
        <strain evidence="3">TNe-862</strain>
    </source>
</reference>
<dbReference type="OrthoDB" id="9102512at2"/>
<gene>
    <name evidence="2" type="ORF">SAMN05421548_14618</name>
</gene>
<feature type="region of interest" description="Disordered" evidence="1">
    <location>
        <begin position="1"/>
        <end position="27"/>
    </location>
</feature>
<evidence type="ECO:0000256" key="1">
    <source>
        <dbReference type="SAM" id="MobiDB-lite"/>
    </source>
</evidence>
<sequence length="248" mass="26302">MSDDRNRSNDREGGTGDRGAPSRDHALAYMRNELTLDERMRYLADAADDPAQRAELATLRAAAQVAAEEHADATADASFARLAATLGIHAPASSPDAPTEMPPREAVPARNPAHEPWHRRLRAWWRAHGNVLQPALIALVIAQSGVIAHFIGASGGAVPAQQGGDASVTRGATVSCADVWVTFKGGVTERQLREWLTLYGANIAAGPDDAGRYRIATHDADSRAALLQSPEAQRLAARIEPPAGCAGK</sequence>
<feature type="compositionally biased region" description="Basic and acidic residues" evidence="1">
    <location>
        <begin position="1"/>
        <end position="26"/>
    </location>
</feature>
<protein>
    <submittedName>
        <fullName evidence="2">Uncharacterized protein</fullName>
    </submittedName>
</protein>
<dbReference type="Proteomes" id="UP000198908">
    <property type="component" value="Unassembled WGS sequence"/>
</dbReference>